<keyword evidence="8 20" id="KW-0479">Metal-binding</keyword>
<evidence type="ECO:0000313" key="26">
    <source>
        <dbReference type="EMBL" id="WBW71843.1"/>
    </source>
</evidence>
<evidence type="ECO:0000256" key="7">
    <source>
        <dbReference type="ARBA" id="ARBA00022705"/>
    </source>
</evidence>
<keyword evidence="6 20" id="KW-0548">Nucleotidyltransferase</keyword>
<reference evidence="26 27" key="1">
    <citation type="journal article" date="2023" name="G3 (Bethesda)">
        <title>A high-quality reference genome for the fission yeast Schizosaccharomyces osmophilus.</title>
        <authorList>
            <person name="Jia G.S."/>
            <person name="Zhang W.C."/>
            <person name="Liang Y."/>
            <person name="Liu X.H."/>
            <person name="Rhind N."/>
            <person name="Pidoux A."/>
            <person name="Brysch-Herzberg M."/>
            <person name="Du L.L."/>
        </authorList>
    </citation>
    <scope>NUCLEOTIDE SEQUENCE [LARGE SCALE GENOMIC DNA]</scope>
    <source>
        <strain evidence="26 27">CBS 15793</strain>
    </source>
</reference>
<dbReference type="InterPro" id="IPR036397">
    <property type="entry name" value="RNaseH_sf"/>
</dbReference>
<dbReference type="Proteomes" id="UP001212411">
    <property type="component" value="Chromosome 1"/>
</dbReference>
<dbReference type="GO" id="GO:0008270">
    <property type="term" value="F:zinc ion binding"/>
    <property type="evidence" value="ECO:0007669"/>
    <property type="project" value="UniProtKB-KW"/>
</dbReference>
<dbReference type="SUPFAM" id="SSF53098">
    <property type="entry name" value="Ribonuclease H-like"/>
    <property type="match status" value="1"/>
</dbReference>
<evidence type="ECO:0000256" key="15">
    <source>
        <dbReference type="ARBA" id="ARBA00023125"/>
    </source>
</evidence>
<dbReference type="PANTHER" id="PTHR45812:SF1">
    <property type="entry name" value="DNA POLYMERASE ZETA CATALYTIC SUBUNIT"/>
    <property type="match status" value="1"/>
</dbReference>
<keyword evidence="15 20" id="KW-0238">DNA-binding</keyword>
<dbReference type="InterPro" id="IPR056435">
    <property type="entry name" value="DPOD/Z_N"/>
</dbReference>
<evidence type="ECO:0000256" key="19">
    <source>
        <dbReference type="ARBA" id="ARBA00066055"/>
    </source>
</evidence>
<dbReference type="KEGG" id="som:SOMG_00311"/>
<evidence type="ECO:0000259" key="25">
    <source>
        <dbReference type="Pfam" id="PF24055"/>
    </source>
</evidence>
<evidence type="ECO:0000256" key="1">
    <source>
        <dbReference type="ARBA" id="ARBA00001966"/>
    </source>
</evidence>
<keyword evidence="5 20" id="KW-0808">Transferase</keyword>
<evidence type="ECO:0000256" key="2">
    <source>
        <dbReference type="ARBA" id="ARBA00004123"/>
    </source>
</evidence>
<accession>A0AAE9WBX9</accession>
<dbReference type="Gene3D" id="3.30.342.10">
    <property type="entry name" value="DNA Polymerase, chain B, domain 1"/>
    <property type="match status" value="1"/>
</dbReference>
<dbReference type="GO" id="GO:0000166">
    <property type="term" value="F:nucleotide binding"/>
    <property type="evidence" value="ECO:0007669"/>
    <property type="project" value="InterPro"/>
</dbReference>
<evidence type="ECO:0000256" key="9">
    <source>
        <dbReference type="ARBA" id="ARBA00022763"/>
    </source>
</evidence>
<dbReference type="GO" id="GO:0051539">
    <property type="term" value="F:4 iron, 4 sulfur cluster binding"/>
    <property type="evidence" value="ECO:0007669"/>
    <property type="project" value="UniProtKB-KW"/>
</dbReference>
<dbReference type="Gene3D" id="3.90.1600.10">
    <property type="entry name" value="Palm domain of DNA polymerase"/>
    <property type="match status" value="1"/>
</dbReference>
<dbReference type="InterPro" id="IPR042087">
    <property type="entry name" value="DNA_pol_B_thumb"/>
</dbReference>
<keyword evidence="17 20" id="KW-0539">Nucleus</keyword>
<keyword evidence="14 20" id="KW-0411">Iron-sulfur</keyword>
<gene>
    <name evidence="26" type="primary">rev3</name>
    <name evidence="26" type="ORF">SOMG_00311</name>
</gene>
<dbReference type="CDD" id="cd05778">
    <property type="entry name" value="DNA_polB_zeta_exo"/>
    <property type="match status" value="1"/>
</dbReference>
<dbReference type="EC" id="2.7.7.7" evidence="20"/>
<evidence type="ECO:0000256" key="18">
    <source>
        <dbReference type="ARBA" id="ARBA00049244"/>
    </source>
</evidence>
<dbReference type="Gene3D" id="1.10.287.690">
    <property type="entry name" value="Helix hairpin bin"/>
    <property type="match status" value="1"/>
</dbReference>
<dbReference type="GO" id="GO:0000724">
    <property type="term" value="P:double-strand break repair via homologous recombination"/>
    <property type="evidence" value="ECO:0007669"/>
    <property type="project" value="TreeGrafter"/>
</dbReference>
<keyword evidence="7 20" id="KW-0235">DNA replication</keyword>
<feature type="domain" description="DNA-directed DNA polymerase family B multifunctional" evidence="22">
    <location>
        <begin position="900"/>
        <end position="1346"/>
    </location>
</feature>
<evidence type="ECO:0000256" key="20">
    <source>
        <dbReference type="RuleBase" id="RU000442"/>
    </source>
</evidence>
<evidence type="ECO:0000256" key="4">
    <source>
        <dbReference type="ARBA" id="ARBA00022485"/>
    </source>
</evidence>
<dbReference type="PANTHER" id="PTHR45812">
    <property type="entry name" value="DNA POLYMERASE ZETA CATALYTIC SUBUNIT"/>
    <property type="match status" value="1"/>
</dbReference>
<dbReference type="Pfam" id="PF00136">
    <property type="entry name" value="DNA_pol_B"/>
    <property type="match status" value="1"/>
</dbReference>
<feature type="compositionally biased region" description="Low complexity" evidence="21">
    <location>
        <begin position="409"/>
        <end position="451"/>
    </location>
</feature>
<evidence type="ECO:0000256" key="16">
    <source>
        <dbReference type="ARBA" id="ARBA00023204"/>
    </source>
</evidence>
<dbReference type="InterPro" id="IPR023211">
    <property type="entry name" value="DNA_pol_palm_dom_sf"/>
</dbReference>
<dbReference type="GO" id="GO:0005634">
    <property type="term" value="C:nucleus"/>
    <property type="evidence" value="ECO:0007669"/>
    <property type="project" value="UniProtKB-SubCell"/>
</dbReference>
<evidence type="ECO:0000256" key="8">
    <source>
        <dbReference type="ARBA" id="ARBA00022723"/>
    </source>
</evidence>
<dbReference type="InterPro" id="IPR006172">
    <property type="entry name" value="DNA-dir_DNA_pol_B"/>
</dbReference>
<comment type="cofactor">
    <cofactor evidence="1 20">
        <name>[4Fe-4S] cluster</name>
        <dbReference type="ChEBI" id="CHEBI:49883"/>
    </cofactor>
</comment>
<feature type="domain" description="DNA-directed DNA polymerase family B exonuclease" evidence="23">
    <location>
        <begin position="626"/>
        <end position="834"/>
    </location>
</feature>
<dbReference type="GO" id="GO:0042276">
    <property type="term" value="P:error-prone translesion synthesis"/>
    <property type="evidence" value="ECO:0007669"/>
    <property type="project" value="TreeGrafter"/>
</dbReference>
<name>A0AAE9WBX9_9SCHI</name>
<feature type="domain" description="C4-type zinc-finger of DNA polymerase delta" evidence="24">
    <location>
        <begin position="1392"/>
        <end position="1469"/>
    </location>
</feature>
<keyword evidence="27" id="KW-1185">Reference proteome</keyword>
<keyword evidence="4 20" id="KW-0004">4Fe-4S</keyword>
<evidence type="ECO:0000256" key="14">
    <source>
        <dbReference type="ARBA" id="ARBA00023014"/>
    </source>
</evidence>
<evidence type="ECO:0000259" key="23">
    <source>
        <dbReference type="Pfam" id="PF03104"/>
    </source>
</evidence>
<dbReference type="GeneID" id="80873794"/>
<evidence type="ECO:0000256" key="6">
    <source>
        <dbReference type="ARBA" id="ARBA00022695"/>
    </source>
</evidence>
<evidence type="ECO:0000313" key="27">
    <source>
        <dbReference type="Proteomes" id="UP001212411"/>
    </source>
</evidence>
<dbReference type="SMART" id="SM00486">
    <property type="entry name" value="POLBc"/>
    <property type="match status" value="1"/>
</dbReference>
<dbReference type="EMBL" id="CP115611">
    <property type="protein sequence ID" value="WBW71843.1"/>
    <property type="molecule type" value="Genomic_DNA"/>
</dbReference>
<evidence type="ECO:0000256" key="5">
    <source>
        <dbReference type="ARBA" id="ARBA00022679"/>
    </source>
</evidence>
<evidence type="ECO:0000256" key="10">
    <source>
        <dbReference type="ARBA" id="ARBA00022771"/>
    </source>
</evidence>
<dbReference type="SUPFAM" id="SSF56672">
    <property type="entry name" value="DNA/RNA polymerases"/>
    <property type="match status" value="1"/>
</dbReference>
<keyword evidence="12 20" id="KW-0239">DNA-directed DNA polymerase</keyword>
<dbReference type="Pfam" id="PF24055">
    <property type="entry name" value="POL3_N"/>
    <property type="match status" value="1"/>
</dbReference>
<evidence type="ECO:0000259" key="22">
    <source>
        <dbReference type="Pfam" id="PF00136"/>
    </source>
</evidence>
<proteinExistence type="inferred from homology"/>
<evidence type="ECO:0000256" key="12">
    <source>
        <dbReference type="ARBA" id="ARBA00022932"/>
    </source>
</evidence>
<dbReference type="Gene3D" id="1.10.132.60">
    <property type="entry name" value="DNA polymerase family B, C-terminal domain"/>
    <property type="match status" value="1"/>
</dbReference>
<dbReference type="InterPro" id="IPR006134">
    <property type="entry name" value="DNA-dir_DNA_pol_B_multi_dom"/>
</dbReference>
<dbReference type="Pfam" id="PF14260">
    <property type="entry name" value="zf-C4pol"/>
    <property type="match status" value="1"/>
</dbReference>
<comment type="catalytic activity">
    <reaction evidence="18 20">
        <text>DNA(n) + a 2'-deoxyribonucleoside 5'-triphosphate = DNA(n+1) + diphosphate</text>
        <dbReference type="Rhea" id="RHEA:22508"/>
        <dbReference type="Rhea" id="RHEA-COMP:17339"/>
        <dbReference type="Rhea" id="RHEA-COMP:17340"/>
        <dbReference type="ChEBI" id="CHEBI:33019"/>
        <dbReference type="ChEBI" id="CHEBI:61560"/>
        <dbReference type="ChEBI" id="CHEBI:173112"/>
        <dbReference type="EC" id="2.7.7.7"/>
    </reaction>
</comment>
<keyword evidence="11 20" id="KW-0862">Zinc</keyword>
<feature type="region of interest" description="Disordered" evidence="21">
    <location>
        <begin position="404"/>
        <end position="458"/>
    </location>
</feature>
<comment type="subcellular location">
    <subcellularLocation>
        <location evidence="2 20">Nucleus</location>
    </subcellularLocation>
</comment>
<dbReference type="GO" id="GO:0003677">
    <property type="term" value="F:DNA binding"/>
    <property type="evidence" value="ECO:0007669"/>
    <property type="project" value="UniProtKB-KW"/>
</dbReference>
<evidence type="ECO:0000256" key="17">
    <source>
        <dbReference type="ARBA" id="ARBA00023242"/>
    </source>
</evidence>
<dbReference type="Gene3D" id="3.30.420.10">
    <property type="entry name" value="Ribonuclease H-like superfamily/Ribonuclease H"/>
    <property type="match status" value="1"/>
</dbReference>
<dbReference type="GO" id="GO:0003887">
    <property type="term" value="F:DNA-directed DNA polymerase activity"/>
    <property type="evidence" value="ECO:0007669"/>
    <property type="project" value="UniProtKB-KW"/>
</dbReference>
<keyword evidence="16" id="KW-0234">DNA repair</keyword>
<dbReference type="GO" id="GO:0016035">
    <property type="term" value="C:zeta DNA polymerase complex"/>
    <property type="evidence" value="ECO:0007669"/>
    <property type="project" value="InterPro"/>
</dbReference>
<organism evidence="26 27">
    <name type="scientific">Schizosaccharomyces osmophilus</name>
    <dbReference type="NCBI Taxonomy" id="2545709"/>
    <lineage>
        <taxon>Eukaryota</taxon>
        <taxon>Fungi</taxon>
        <taxon>Dikarya</taxon>
        <taxon>Ascomycota</taxon>
        <taxon>Taphrinomycotina</taxon>
        <taxon>Schizosaccharomycetes</taxon>
        <taxon>Schizosaccharomycetales</taxon>
        <taxon>Schizosaccharomycetaceae</taxon>
        <taxon>Schizosaccharomyces</taxon>
    </lineage>
</organism>
<dbReference type="InterPro" id="IPR006133">
    <property type="entry name" value="DNA-dir_DNA_pol_B_exonuc"/>
</dbReference>
<dbReference type="FunFam" id="1.10.287.690:FF:000002">
    <property type="entry name" value="DNA polymerase zeta"/>
    <property type="match status" value="1"/>
</dbReference>
<dbReference type="PRINTS" id="PR00106">
    <property type="entry name" value="DNAPOLB"/>
</dbReference>
<evidence type="ECO:0000256" key="3">
    <source>
        <dbReference type="ARBA" id="ARBA00005755"/>
    </source>
</evidence>
<dbReference type="RefSeq" id="XP_056036086.1">
    <property type="nucleotide sequence ID" value="XM_056179105.1"/>
</dbReference>
<feature type="domain" description="DNA polymerase delta/zeta catalytic subunit N-terminal" evidence="25">
    <location>
        <begin position="57"/>
        <end position="139"/>
    </location>
</feature>
<evidence type="ECO:0000256" key="21">
    <source>
        <dbReference type="SAM" id="MobiDB-lite"/>
    </source>
</evidence>
<dbReference type="InterPro" id="IPR025687">
    <property type="entry name" value="Znf-C4pol"/>
</dbReference>
<dbReference type="FunFam" id="1.10.132.60:FF:000007">
    <property type="entry name" value="DNA polymerase"/>
    <property type="match status" value="1"/>
</dbReference>
<dbReference type="InterPro" id="IPR012337">
    <property type="entry name" value="RNaseH-like_sf"/>
</dbReference>
<protein>
    <recommendedName>
        <fullName evidence="20">DNA polymerase</fullName>
        <ecNumber evidence="20">2.7.7.7</ecNumber>
    </recommendedName>
</protein>
<sequence length="1492" mass="170058">MNFSLESIDWELEPYDPSYDRLVDDLDNDEDRLPLFPVIRIFGINDNSETVCCFLHNVFPYLYVEYSDFSNEIEEQGSITTFLNIMHLAIHHALALAARTQPENYRPSVQSVQLIKAIPFYGYNVGYRRFLKIALYSPKNRDRLVDLFRQGAILNKVIQVYESHLSYLLQFMVDYNLHGCAPIHCENEHLQASKERKSYCEIEFHMDPQVILNSSKLVERNLHSSIFESSFGHDSLLISSLSEIWKSEAKRRNIISTDETISLSELQQSQLSLKSTGDNITRCSPHWKNEDQLKKEFIKLLDEANKRSSQMEPLNMSDPWPDIPTGFVALHSINPTYSSQSLASISQLSSEDRQVSSNIQASPEKMKTDIVEVENSFEQLDSELENIMGNSVFESFPFVQPNSNVGAVSNPSTPPLSESPLDSPKSSPPSLNESFRVVSSPLNSPNSNLRLKGGGNIRKRPVELVNSSDESFPSLRPLPSSNPETGCVRFQKYRKPRANFEDFTRWTQLPKEYRLPYRPRKEEHVFAKKPPSRQLLMDTISSVNIPTILYPYIHYSLTKDIPSGYQEYLGNVYYPRGITAKYLQEFHCDGRVEENMTSTSLKLPPVRTSTTWEYVIPPPTLSELNSWSKNKKANTNNNNTYRTPSASQQKVFNKDPYASIRILSLELFCNSKSGLLPDPSKDPIEGCFWAYQENANIRSIEKYGFIVNSPNVESTAFEKSFPGATVLLVFSEIELLNEIISLTRQLDPTILCGYEVHSSSWGYLIERAAYKFNYDLPEQLSRLADTTKGAFAKKNDAWSYSTTSSIKIVGRHMLNIWRIIRGEISLLNYSLENVVAHLFGIQTPFYRQADLVELWNTPAYHDKHILFQYMLKRTKFSLEILSSRSIITKIREQARVVGIDFMSVISRGSQFKVEAIMFRIAKSENYLLVSPSAKQVAEQNALEALPLVMEPRSNMYHNPVLVLDFQSLYPSIIIAYNLCYSTCLGPVRSVNGKFKLGFMPYSVDPRVMDILKDNVYISPNGYAYVNKEVRKSLIAKMLEELIETRAMIKKGMKDCDSPYVYQILDSRQLALKLIANVTYGYTSASFSGRMPCSEIADTIVETGRELLGNALSYINNHKKFDAKVVYGDTDSLFVELPGKTKEQAFEIGHLLASEITSMFPSPIRLKFEKVYLPCFLLAKKRYVGYKYEKANEAVPSFDAKGIETVRRDGTPIQQKVLRSCIEKLFQSKDLSQVKKGFQEFCSKIMSEEIPAMDFCYNKEVRMDKYKELSTAPPGATMARRLMTKDPRSEPQYGERVPYLVLAGAPGTTLANRSVSPEEYLSDSFSQLDIDYYIRHNLIPPLDRFLNLLGTSAESWYNEMPKRLHKLIRAGALGDGSKVHKKTLDKFLTERLCSSCLRNMVSNQNSSENKYLCDDCLKNVPAATTRVIQQSKDVAIRLARLEDICRGCSAISSSDPVLCRSKSCKIYYDRAKTYSKAKAQAELYERTLLSLDW</sequence>
<evidence type="ECO:0000256" key="13">
    <source>
        <dbReference type="ARBA" id="ARBA00023004"/>
    </source>
</evidence>
<dbReference type="Pfam" id="PF03104">
    <property type="entry name" value="DNA_pol_B_exo1"/>
    <property type="match status" value="1"/>
</dbReference>
<dbReference type="GO" id="GO:0006260">
    <property type="term" value="P:DNA replication"/>
    <property type="evidence" value="ECO:0007669"/>
    <property type="project" value="UniProtKB-KW"/>
</dbReference>
<comment type="subunit">
    <text evidence="19">Forms DNA polymerase zeta with REV7.</text>
</comment>
<keyword evidence="13 20" id="KW-0408">Iron</keyword>
<dbReference type="InterPro" id="IPR030559">
    <property type="entry name" value="PolZ_Rev3"/>
</dbReference>
<keyword evidence="9" id="KW-0227">DNA damage</keyword>
<dbReference type="CDD" id="cd05534">
    <property type="entry name" value="POLBc_zeta"/>
    <property type="match status" value="1"/>
</dbReference>
<evidence type="ECO:0000256" key="11">
    <source>
        <dbReference type="ARBA" id="ARBA00022833"/>
    </source>
</evidence>
<dbReference type="InterPro" id="IPR043502">
    <property type="entry name" value="DNA/RNA_pol_sf"/>
</dbReference>
<dbReference type="PROSITE" id="PS00116">
    <property type="entry name" value="DNA_POLYMERASE_B"/>
    <property type="match status" value="1"/>
</dbReference>
<comment type="similarity">
    <text evidence="3 20">Belongs to the DNA polymerase type-B family.</text>
</comment>
<keyword evidence="10 20" id="KW-0863">Zinc-finger</keyword>
<dbReference type="InterPro" id="IPR017964">
    <property type="entry name" value="DNA-dir_DNA_pol_B_CS"/>
</dbReference>
<evidence type="ECO:0000259" key="24">
    <source>
        <dbReference type="Pfam" id="PF14260"/>
    </source>
</evidence>